<proteinExistence type="predicted"/>
<dbReference type="Pfam" id="PF13416">
    <property type="entry name" value="SBP_bac_8"/>
    <property type="match status" value="1"/>
</dbReference>
<name>Q13FP4_PARXL</name>
<dbReference type="PANTHER" id="PTHR30006:SF2">
    <property type="entry name" value="ABC TRANSPORTER SUBSTRATE-BINDING PROTEIN"/>
    <property type="match status" value="1"/>
</dbReference>
<keyword evidence="3" id="KW-1185">Reference proteome</keyword>
<keyword evidence="1" id="KW-0732">Signal</keyword>
<dbReference type="eggNOG" id="COG0687">
    <property type="taxonomic scope" value="Bacteria"/>
</dbReference>
<dbReference type="GO" id="GO:0030975">
    <property type="term" value="F:thiamine binding"/>
    <property type="evidence" value="ECO:0007669"/>
    <property type="project" value="TreeGrafter"/>
</dbReference>
<dbReference type="GO" id="GO:0030288">
    <property type="term" value="C:outer membrane-bounded periplasmic space"/>
    <property type="evidence" value="ECO:0007669"/>
    <property type="project" value="TreeGrafter"/>
</dbReference>
<dbReference type="AlphaFoldDB" id="Q13FP4"/>
<dbReference type="PANTHER" id="PTHR30006">
    <property type="entry name" value="THIAMINE-BINDING PERIPLASMIC PROTEIN-RELATED"/>
    <property type="match status" value="1"/>
</dbReference>
<dbReference type="EMBL" id="CP000272">
    <property type="protein sequence ID" value="ABE37095.1"/>
    <property type="molecule type" value="Genomic_DNA"/>
</dbReference>
<dbReference type="SUPFAM" id="SSF53850">
    <property type="entry name" value="Periplasmic binding protein-like II"/>
    <property type="match status" value="1"/>
</dbReference>
<evidence type="ECO:0000256" key="1">
    <source>
        <dbReference type="ARBA" id="ARBA00022729"/>
    </source>
</evidence>
<evidence type="ECO:0000313" key="3">
    <source>
        <dbReference type="Proteomes" id="UP000001817"/>
    </source>
</evidence>
<dbReference type="GO" id="GO:0015888">
    <property type="term" value="P:thiamine transport"/>
    <property type="evidence" value="ECO:0007669"/>
    <property type="project" value="TreeGrafter"/>
</dbReference>
<dbReference type="KEGG" id="bxe:Bxe_C1235"/>
<organism evidence="2 3">
    <name type="scientific">Paraburkholderia xenovorans (strain LB400)</name>
    <dbReference type="NCBI Taxonomy" id="266265"/>
    <lineage>
        <taxon>Bacteria</taxon>
        <taxon>Pseudomonadati</taxon>
        <taxon>Pseudomonadota</taxon>
        <taxon>Betaproteobacteria</taxon>
        <taxon>Burkholderiales</taxon>
        <taxon>Burkholderiaceae</taxon>
        <taxon>Paraburkholderia</taxon>
    </lineage>
</organism>
<accession>Q13FP4</accession>
<dbReference type="GO" id="GO:0030976">
    <property type="term" value="F:thiamine pyrophosphate binding"/>
    <property type="evidence" value="ECO:0007669"/>
    <property type="project" value="TreeGrafter"/>
</dbReference>
<dbReference type="InterPro" id="IPR006059">
    <property type="entry name" value="SBP"/>
</dbReference>
<protein>
    <submittedName>
        <fullName evidence="2">ABC spermidine/putrescine transporter, periplasmic ligand binding protein</fullName>
    </submittedName>
</protein>
<dbReference type="OrthoDB" id="305758at2"/>
<gene>
    <name evidence="2" type="ORF">Bxe_C1235</name>
</gene>
<dbReference type="RefSeq" id="WP_011494321.1">
    <property type="nucleotide sequence ID" value="NC_007953.1"/>
</dbReference>
<reference evidence="2 3" key="1">
    <citation type="journal article" date="2006" name="Proc. Natl. Acad. Sci. U.S.A.">
        <title>Burkholderia xenovorans LB400 harbors a multi-replicon, 9.73-Mbp genome shaped for versatility.</title>
        <authorList>
            <person name="Chain P.S."/>
            <person name="Denef V.J."/>
            <person name="Konstantinidis K.T."/>
            <person name="Vergez L.M."/>
            <person name="Agullo L."/>
            <person name="Reyes V.L."/>
            <person name="Hauser L."/>
            <person name="Cordova M."/>
            <person name="Gomez L."/>
            <person name="Gonzalez M."/>
            <person name="Land M."/>
            <person name="Lao V."/>
            <person name="Larimer F."/>
            <person name="LiPuma J.J."/>
            <person name="Mahenthiralingam E."/>
            <person name="Malfatti S.A."/>
            <person name="Marx C.J."/>
            <person name="Parnell J.J."/>
            <person name="Ramette A."/>
            <person name="Richardson P."/>
            <person name="Seeger M."/>
            <person name="Smith D."/>
            <person name="Spilker T."/>
            <person name="Sul W.J."/>
            <person name="Tsoi T.V."/>
            <person name="Ulrich L.E."/>
            <person name="Zhulin I.B."/>
            <person name="Tiedje J.M."/>
        </authorList>
    </citation>
    <scope>NUCLEOTIDE SEQUENCE [LARGE SCALE GENOMIC DNA]</scope>
    <source>
        <strain evidence="2 3">LB400</strain>
    </source>
</reference>
<dbReference type="Gene3D" id="3.40.190.10">
    <property type="entry name" value="Periplasmic binding protein-like II"/>
    <property type="match status" value="2"/>
</dbReference>
<dbReference type="Proteomes" id="UP000001817">
    <property type="component" value="Chromosome 3"/>
</dbReference>
<sequence>MNTKHIQPAHDLPDAQELTPVLPSKIDGRRRDMLKAAAASLALGPSMIRQVRASTRQIVVGIWGGAQGDFIRKVVIPRFERDYNCSVLAEEGFTLVNVAKMRATLKNPKYTVMFIDDVAVSTCITEKLIAPLPVDRIPNMANLMPRFNYGGYATGVGISIGAMYRNTSTPAPKSFADLWSDTYRDSIKLNSWENTSGIYFLIAAAAVVTSKPLSAAQYEVDKIWAKLRDFKPNVQNIYVSGVEAANEVAQGQAMLGGIDYSKFIYPYAVKGAPIDMVFMKEGSFAGVNCQVLVANGPNQDLGVAFINRMLSADVQKALAEFSLVAPPVRGVTLTPQTLRYVAYPEQRMDQLGLFIPDWKFVNQNRAKWTEKTNEIFTA</sequence>
<dbReference type="STRING" id="266265.Bxe_C1235"/>
<evidence type="ECO:0000313" key="2">
    <source>
        <dbReference type="EMBL" id="ABE37095.1"/>
    </source>
</evidence>